<reference evidence="1 2" key="1">
    <citation type="submission" date="2016-03" db="EMBL/GenBank/DDBJ databases">
        <title>Acetic acid bacteria sequencing.</title>
        <authorList>
            <person name="Brandt J."/>
            <person name="Jakob F."/>
            <person name="Vogel R.F."/>
        </authorList>
    </citation>
    <scope>NUCLEOTIDE SEQUENCE [LARGE SCALE GENOMIC DNA]</scope>
    <source>
        <strain evidence="1 2">NBRC 101099</strain>
    </source>
</reference>
<organism evidence="1 2">
    <name type="scientific">Neoasaia chiangmaiensis</name>
    <dbReference type="NCBI Taxonomy" id="320497"/>
    <lineage>
        <taxon>Bacteria</taxon>
        <taxon>Pseudomonadati</taxon>
        <taxon>Pseudomonadota</taxon>
        <taxon>Alphaproteobacteria</taxon>
        <taxon>Acetobacterales</taxon>
        <taxon>Acetobacteraceae</taxon>
        <taxon>Neoasaia</taxon>
    </lineage>
</organism>
<gene>
    <name evidence="1" type="ORF">A0U93_05700</name>
</gene>
<dbReference type="AlphaFoldDB" id="A0A1U9KNZ6"/>
<dbReference type="Gene3D" id="1.20.120.1490">
    <property type="match status" value="1"/>
</dbReference>
<dbReference type="Proteomes" id="UP000188604">
    <property type="component" value="Chromosome"/>
</dbReference>
<name>A0A1U9KNZ6_9PROT</name>
<protein>
    <recommendedName>
        <fullName evidence="3">Periplasmic heavy metal sensor</fullName>
    </recommendedName>
</protein>
<keyword evidence="2" id="KW-1185">Reference proteome</keyword>
<evidence type="ECO:0000313" key="1">
    <source>
        <dbReference type="EMBL" id="AQS87514.1"/>
    </source>
</evidence>
<dbReference type="STRING" id="320497.A0U93_05700"/>
<evidence type="ECO:0000313" key="2">
    <source>
        <dbReference type="Proteomes" id="UP000188604"/>
    </source>
</evidence>
<dbReference type="KEGG" id="nch:A0U93_05700"/>
<proteinExistence type="predicted"/>
<dbReference type="EMBL" id="CP014691">
    <property type="protein sequence ID" value="AQS87514.1"/>
    <property type="molecule type" value="Genomic_DNA"/>
</dbReference>
<dbReference type="Pfam" id="PF13801">
    <property type="entry name" value="Metal_resist"/>
    <property type="match status" value="1"/>
</dbReference>
<sequence length="157" mass="17389">MLAAAPAFLAAAHGQDVAPPPHEMHGPHGRMMMPMLAGIDLTKQQREKLHALWKSHHGDMRASWHRERDLDDQIAAVLMADGTVDRARLTALFQQKDALRAQAEQASIDDAIQVHDILTPQQLAQARATHAKLEGLEQQIHDLLKPPHDDVDAPQPD</sequence>
<dbReference type="InterPro" id="IPR025961">
    <property type="entry name" value="Metal_resist"/>
</dbReference>
<evidence type="ECO:0008006" key="3">
    <source>
        <dbReference type="Google" id="ProtNLM"/>
    </source>
</evidence>
<accession>A0A1U9KNZ6</accession>